<protein>
    <recommendedName>
        <fullName evidence="4">Plasmid stabilization system</fullName>
    </recommendedName>
</protein>
<dbReference type="SUPFAM" id="SSF143011">
    <property type="entry name" value="RelE-like"/>
    <property type="match status" value="1"/>
</dbReference>
<reference evidence="2 3" key="1">
    <citation type="journal article" date="2015" name="Nature">
        <title>rRNA introns, odd ribosomes, and small enigmatic genomes across a large radiation of phyla.</title>
        <authorList>
            <person name="Brown C.T."/>
            <person name="Hug L.A."/>
            <person name="Thomas B.C."/>
            <person name="Sharon I."/>
            <person name="Castelle C.J."/>
            <person name="Singh A."/>
            <person name="Wilkins M.J."/>
            <person name="Williams K.H."/>
            <person name="Banfield J.F."/>
        </authorList>
    </citation>
    <scope>NUCLEOTIDE SEQUENCE [LARGE SCALE GENOMIC DNA]</scope>
</reference>
<dbReference type="InterPro" id="IPR007712">
    <property type="entry name" value="RelE/ParE_toxin"/>
</dbReference>
<dbReference type="AlphaFoldDB" id="A0A0G1XY26"/>
<gene>
    <name evidence="2" type="ORF">UY83_C0002G0063</name>
</gene>
<comment type="caution">
    <text evidence="2">The sequence shown here is derived from an EMBL/GenBank/DDBJ whole genome shotgun (WGS) entry which is preliminary data.</text>
</comment>
<evidence type="ECO:0000313" key="3">
    <source>
        <dbReference type="Proteomes" id="UP000034740"/>
    </source>
</evidence>
<keyword evidence="1" id="KW-1277">Toxin-antitoxin system</keyword>
<dbReference type="EMBL" id="LCRO01000002">
    <property type="protein sequence ID" value="KKW35906.1"/>
    <property type="molecule type" value="Genomic_DNA"/>
</dbReference>
<evidence type="ECO:0000256" key="1">
    <source>
        <dbReference type="ARBA" id="ARBA00022649"/>
    </source>
</evidence>
<organism evidence="2 3">
    <name type="scientific">Candidatus Adlerbacteria bacterium GW2011_GWA1_54_10</name>
    <dbReference type="NCBI Taxonomy" id="1618605"/>
    <lineage>
        <taxon>Bacteria</taxon>
        <taxon>Candidatus Adleribacteriota</taxon>
    </lineage>
</organism>
<name>A0A0G1XY26_9BACT</name>
<accession>A0A0G1XY26</accession>
<evidence type="ECO:0000313" key="2">
    <source>
        <dbReference type="EMBL" id="KKW35906.1"/>
    </source>
</evidence>
<proteinExistence type="predicted"/>
<dbReference type="InterPro" id="IPR035093">
    <property type="entry name" value="RelE/ParE_toxin_dom_sf"/>
</dbReference>
<dbReference type="Proteomes" id="UP000034740">
    <property type="component" value="Unassembled WGS sequence"/>
</dbReference>
<evidence type="ECO:0008006" key="4">
    <source>
        <dbReference type="Google" id="ProtNLM"/>
    </source>
</evidence>
<dbReference type="NCBIfam" id="TIGR02385">
    <property type="entry name" value="RelE_StbE"/>
    <property type="match status" value="1"/>
</dbReference>
<dbReference type="Gene3D" id="3.30.2310.20">
    <property type="entry name" value="RelE-like"/>
    <property type="match status" value="1"/>
</dbReference>
<sequence length="87" mass="10154">MLVLFSTVFKKQYKKLPHPIQKKFNERFGLFISNPFHPLLGNHPLKGDYASCQSINITGNYRAIFYEERTGFVRFISIGTHSGLYRK</sequence>